<dbReference type="InterPro" id="IPR025014">
    <property type="entry name" value="DUF3958"/>
</dbReference>
<dbReference type="AlphaFoldDB" id="A0A1E5GUV8"/>
<dbReference type="STRING" id="903983.BCR23_06120"/>
<proteinExistence type="predicted"/>
<sequence>MNVQEKELKINQQLRQVAMEQENICREIRELEELEADYFSIHQQEQRYYQELIENNQGSRYISHFIELDEEAKSFHQYERQRLEDIAERLVKEEFNLRNKEEALYIERKQLFVDEEQEDA</sequence>
<dbReference type="EMBL" id="MIKB01000013">
    <property type="protein sequence ID" value="OEG16461.1"/>
    <property type="molecule type" value="Genomic_DNA"/>
</dbReference>
<evidence type="ECO:0008006" key="4">
    <source>
        <dbReference type="Google" id="ProtNLM"/>
    </source>
</evidence>
<name>A0A1E5GUV8_9ENTE</name>
<gene>
    <name evidence="2" type="ORF">BCR23_06120</name>
</gene>
<evidence type="ECO:0000256" key="1">
    <source>
        <dbReference type="SAM" id="Coils"/>
    </source>
</evidence>
<keyword evidence="3" id="KW-1185">Reference proteome</keyword>
<evidence type="ECO:0000313" key="2">
    <source>
        <dbReference type="EMBL" id="OEG16461.1"/>
    </source>
</evidence>
<accession>A0A1E5GUV8</accession>
<organism evidence="2 3">
    <name type="scientific">Enterococcus quebecensis</name>
    <dbReference type="NCBI Taxonomy" id="903983"/>
    <lineage>
        <taxon>Bacteria</taxon>
        <taxon>Bacillati</taxon>
        <taxon>Bacillota</taxon>
        <taxon>Bacilli</taxon>
        <taxon>Lactobacillales</taxon>
        <taxon>Enterococcaceae</taxon>
        <taxon>Enterococcus</taxon>
    </lineage>
</organism>
<evidence type="ECO:0000313" key="3">
    <source>
        <dbReference type="Proteomes" id="UP000094764"/>
    </source>
</evidence>
<dbReference type="OrthoDB" id="2184520at2"/>
<feature type="coiled-coil region" evidence="1">
    <location>
        <begin position="3"/>
        <end position="34"/>
    </location>
</feature>
<protein>
    <recommendedName>
        <fullName evidence="4">Flagellar FliJ protein</fullName>
    </recommendedName>
</protein>
<dbReference type="Pfam" id="PF13125">
    <property type="entry name" value="DUF3958"/>
    <property type="match status" value="1"/>
</dbReference>
<dbReference type="Proteomes" id="UP000094764">
    <property type="component" value="Unassembled WGS sequence"/>
</dbReference>
<keyword evidence="1" id="KW-0175">Coiled coil</keyword>
<comment type="caution">
    <text evidence="2">The sequence shown here is derived from an EMBL/GenBank/DDBJ whole genome shotgun (WGS) entry which is preliminary data.</text>
</comment>
<dbReference type="RefSeq" id="WP_069634913.1">
    <property type="nucleotide sequence ID" value="NZ_JXKZ01000009.1"/>
</dbReference>
<reference evidence="3" key="1">
    <citation type="submission" date="2016-09" db="EMBL/GenBank/DDBJ databases">
        <authorList>
            <person name="Gulvik C.A."/>
        </authorList>
    </citation>
    <scope>NUCLEOTIDE SEQUENCE [LARGE SCALE GENOMIC DNA]</scope>
    <source>
        <strain evidence="3">LMG 26306</strain>
    </source>
</reference>